<dbReference type="PANTHER" id="PTHR46656:SF3">
    <property type="entry name" value="PUTATIVE-RELATED"/>
    <property type="match status" value="1"/>
</dbReference>
<keyword evidence="3" id="KW-1185">Reference proteome</keyword>
<dbReference type="CDD" id="cd03801">
    <property type="entry name" value="GT4_PimA-like"/>
    <property type="match status" value="1"/>
</dbReference>
<dbReference type="Pfam" id="PF00534">
    <property type="entry name" value="Glycos_transf_1"/>
    <property type="match status" value="1"/>
</dbReference>
<organism evidence="2 3">
    <name type="scientific">Agrilutibacter niabensis</name>
    <dbReference type="NCBI Taxonomy" id="380628"/>
    <lineage>
        <taxon>Bacteria</taxon>
        <taxon>Pseudomonadati</taxon>
        <taxon>Pseudomonadota</taxon>
        <taxon>Gammaproteobacteria</taxon>
        <taxon>Lysobacterales</taxon>
        <taxon>Lysobacteraceae</taxon>
        <taxon>Agrilutibacter</taxon>
    </lineage>
</organism>
<dbReference type="InterPro" id="IPR001296">
    <property type="entry name" value="Glyco_trans_1"/>
</dbReference>
<dbReference type="EMBL" id="JAVDVW010000002">
    <property type="protein sequence ID" value="MDR7100819.1"/>
    <property type="molecule type" value="Genomic_DNA"/>
</dbReference>
<proteinExistence type="predicted"/>
<reference evidence="2 3" key="1">
    <citation type="submission" date="2023-07" db="EMBL/GenBank/DDBJ databases">
        <title>Sorghum-associated microbial communities from plants grown in Nebraska, USA.</title>
        <authorList>
            <person name="Schachtman D."/>
        </authorList>
    </citation>
    <scope>NUCLEOTIDE SEQUENCE [LARGE SCALE GENOMIC DNA]</scope>
    <source>
        <strain evidence="2 3">BE187</strain>
    </source>
</reference>
<evidence type="ECO:0000313" key="2">
    <source>
        <dbReference type="EMBL" id="MDR7100819.1"/>
    </source>
</evidence>
<accession>A0ABU1VTK0</accession>
<feature type="domain" description="Glycosyl transferase family 1" evidence="1">
    <location>
        <begin position="174"/>
        <end position="289"/>
    </location>
</feature>
<sequence length="370" mass="41663">MHRYSTVLIGHPFAPIGCGESLRCSYRAFRSVALRPGLLDVYGIHPAEDDAQREFGPALTRDLGDVNIFFLNADEVDGALAHMGATRSRPGYNILYPNWELAKFPRVWHSQLEKFDEVWAPSQFIADSIGDSVSVPVYHMPVACEVDLSSMLSRRYFGIPESAYTFLFFFDFRSYSTRKNPHAVIDAFRQLCADRPAANSALVIKVNGSENDPAALARLMEEIRPFRNQIILIDGTITDSEVKNLIRCCDCFVSLHRSEGFGRGLAEAMYLGKPLISTGYSGNMDFMDAQSALLVPFDLVPVANGEYPHHEGQVWADADVDQASRYMMRLVDDPRWGRELGQRASRMVRSRVGYRTVGMSYRRRLAKIQA</sequence>
<dbReference type="PANTHER" id="PTHR46656">
    <property type="entry name" value="PUTATIVE-RELATED"/>
    <property type="match status" value="1"/>
</dbReference>
<evidence type="ECO:0000259" key="1">
    <source>
        <dbReference type="Pfam" id="PF00534"/>
    </source>
</evidence>
<comment type="caution">
    <text evidence="2">The sequence shown here is derived from an EMBL/GenBank/DDBJ whole genome shotgun (WGS) entry which is preliminary data.</text>
</comment>
<dbReference type="SUPFAM" id="SSF53756">
    <property type="entry name" value="UDP-Glycosyltransferase/glycogen phosphorylase"/>
    <property type="match status" value="1"/>
</dbReference>
<dbReference type="Proteomes" id="UP001267878">
    <property type="component" value="Unassembled WGS sequence"/>
</dbReference>
<protein>
    <submittedName>
        <fullName evidence="2">Glycosyltransferase involved in cell wall biosynthesis</fullName>
    </submittedName>
</protein>
<dbReference type="Gene3D" id="3.40.50.2000">
    <property type="entry name" value="Glycogen Phosphorylase B"/>
    <property type="match status" value="1"/>
</dbReference>
<dbReference type="RefSeq" id="WP_310056061.1">
    <property type="nucleotide sequence ID" value="NZ_JAVDVW010000002.1"/>
</dbReference>
<name>A0ABU1VTK0_9GAMM</name>
<gene>
    <name evidence="2" type="ORF">J2X04_003200</name>
</gene>
<evidence type="ECO:0000313" key="3">
    <source>
        <dbReference type="Proteomes" id="UP001267878"/>
    </source>
</evidence>